<name>A0ACC1JBC0_9FUNG</name>
<protein>
    <submittedName>
        <fullName evidence="1">Uncharacterized protein</fullName>
    </submittedName>
</protein>
<organism evidence="1 2">
    <name type="scientific">Linderina macrospora</name>
    <dbReference type="NCBI Taxonomy" id="4868"/>
    <lineage>
        <taxon>Eukaryota</taxon>
        <taxon>Fungi</taxon>
        <taxon>Fungi incertae sedis</taxon>
        <taxon>Zoopagomycota</taxon>
        <taxon>Kickxellomycotina</taxon>
        <taxon>Kickxellomycetes</taxon>
        <taxon>Kickxellales</taxon>
        <taxon>Kickxellaceae</taxon>
        <taxon>Linderina</taxon>
    </lineage>
</organism>
<comment type="caution">
    <text evidence="1">The sequence shown here is derived from an EMBL/GenBank/DDBJ whole genome shotgun (WGS) entry which is preliminary data.</text>
</comment>
<gene>
    <name evidence="1" type="ORF">FBU59_002440</name>
</gene>
<reference evidence="1" key="1">
    <citation type="submission" date="2022-07" db="EMBL/GenBank/DDBJ databases">
        <title>Phylogenomic reconstructions and comparative analyses of Kickxellomycotina fungi.</title>
        <authorList>
            <person name="Reynolds N.K."/>
            <person name="Stajich J.E."/>
            <person name="Barry K."/>
            <person name="Grigoriev I.V."/>
            <person name="Crous P."/>
            <person name="Smith M.E."/>
        </authorList>
    </citation>
    <scope>NUCLEOTIDE SEQUENCE</scope>
    <source>
        <strain evidence="1">NRRL 5244</strain>
    </source>
</reference>
<evidence type="ECO:0000313" key="2">
    <source>
        <dbReference type="Proteomes" id="UP001150603"/>
    </source>
</evidence>
<accession>A0ACC1JBC0</accession>
<sequence length="646" mass="71055">MNDLRDLPDSSVANELARAFARKFYDNNREELFRLVLCQHHFLTPDYEEFAEWVSLGYGWAGGGTDFNMLVQMNQYLLSMKFKPIRKYWDAIRNDVVTSLCNLVHHSNTSFDWHSIDGFLWPREHAEKTNSSTGLPPDPTASTAMAVGFNHLLGPTKNESHVSPPINETSGDLGSMSLRSQRTIRRLDTEDAPLVPIPDLSHIPDAISLADQRHHSNPTIDAPAQAESLLASAKRRHTTYMSKATTVAAPGEDLPTVSKPTSSVFEEADPKGKRIEYDSPSASVTLQFSKIAQIVDANSPVRSDSTQQLTPEPFASARTSDHAESNASSLEFPVTSVAAASQPLAENLPQLTSQPQVSGSPKACTLADPNVSLQVPSRQEMVQTGQILKSSAFSYYDTPTISLPQPAGAQMPPVPTLNHPSSTHNQDTVEVLAAASMEVQGAPETVPLQAAQTHGDPHQRTYQPVLPAQYSSVGLAAQTIPSNSGYATPHILQQPYAYQQFPQPPPTQYPLQQLPPPSIASPQYLAPTWQPTTQPQYFQQQPIVQFAPQQPQLQYAPPPPQQQPGYPQQSQQGYPLQTTGPPPAQTPGHSVQPMGSPTAYPAQQPMSNFHLAQMNDAEWDRYTQRMEYQIQLTERLQRAQNPGWSS</sequence>
<dbReference type="Proteomes" id="UP001150603">
    <property type="component" value="Unassembled WGS sequence"/>
</dbReference>
<proteinExistence type="predicted"/>
<keyword evidence="2" id="KW-1185">Reference proteome</keyword>
<dbReference type="EMBL" id="JANBPW010001333">
    <property type="protein sequence ID" value="KAJ1945006.1"/>
    <property type="molecule type" value="Genomic_DNA"/>
</dbReference>
<evidence type="ECO:0000313" key="1">
    <source>
        <dbReference type="EMBL" id="KAJ1945006.1"/>
    </source>
</evidence>